<dbReference type="RefSeq" id="WP_002350265.1">
    <property type="nucleotide sequence ID" value="NZ_NGJS01000001.1"/>
</dbReference>
<dbReference type="InterPro" id="IPR023296">
    <property type="entry name" value="Glyco_hydro_beta-prop_sf"/>
</dbReference>
<evidence type="ECO:0000313" key="7">
    <source>
        <dbReference type="Proteomes" id="UP000287857"/>
    </source>
</evidence>
<protein>
    <recommendedName>
        <fullName evidence="2">beta-fructofuranosidase</fullName>
        <ecNumber evidence="2">3.2.1.26</ecNumber>
    </recommendedName>
</protein>
<dbReference type="OrthoDB" id="9759709at2"/>
<dbReference type="InterPro" id="IPR001362">
    <property type="entry name" value="Glyco_hydro_32"/>
</dbReference>
<dbReference type="SMART" id="SM00640">
    <property type="entry name" value="Glyco_32"/>
    <property type="match status" value="1"/>
</dbReference>
<dbReference type="SUPFAM" id="SSF75005">
    <property type="entry name" value="Arabinanase/levansucrase/invertase"/>
    <property type="match status" value="1"/>
</dbReference>
<organism evidence="6 7">
    <name type="scientific">Vagococcus vulneris</name>
    <dbReference type="NCBI Taxonomy" id="1977869"/>
    <lineage>
        <taxon>Bacteria</taxon>
        <taxon>Bacillati</taxon>
        <taxon>Bacillota</taxon>
        <taxon>Bacilli</taxon>
        <taxon>Lactobacillales</taxon>
        <taxon>Enterococcaceae</taxon>
        <taxon>Vagococcus</taxon>
    </lineage>
</organism>
<proteinExistence type="inferred from homology"/>
<dbReference type="PANTHER" id="PTHR43101">
    <property type="entry name" value="BETA-FRUCTOSIDASE"/>
    <property type="match status" value="1"/>
</dbReference>
<dbReference type="AlphaFoldDB" id="A0A430A2D7"/>
<dbReference type="Pfam" id="PF00251">
    <property type="entry name" value="Glyco_hydro_32N"/>
    <property type="match status" value="1"/>
</dbReference>
<evidence type="ECO:0000256" key="1">
    <source>
        <dbReference type="ARBA" id="ARBA00009902"/>
    </source>
</evidence>
<feature type="domain" description="Glycosyl hydrolase family 32 N-terminal" evidence="5">
    <location>
        <begin position="23"/>
        <end position="285"/>
    </location>
</feature>
<dbReference type="EC" id="3.2.1.26" evidence="2"/>
<name>A0A430A2D7_9ENTE</name>
<gene>
    <name evidence="6" type="ORF">CBF37_00940</name>
</gene>
<reference evidence="6 7" key="1">
    <citation type="submission" date="2017-05" db="EMBL/GenBank/DDBJ databases">
        <title>Vagococcus spp. assemblies.</title>
        <authorList>
            <person name="Gulvik C.A."/>
        </authorList>
    </citation>
    <scope>NUCLEOTIDE SEQUENCE [LARGE SCALE GENOMIC DNA]</scope>
    <source>
        <strain evidence="6 7">SS1995</strain>
    </source>
</reference>
<dbReference type="InterPro" id="IPR051214">
    <property type="entry name" value="GH32_Enzymes"/>
</dbReference>
<dbReference type="GO" id="GO:0005975">
    <property type="term" value="P:carbohydrate metabolic process"/>
    <property type="evidence" value="ECO:0007669"/>
    <property type="project" value="InterPro"/>
</dbReference>
<evidence type="ECO:0000256" key="4">
    <source>
        <dbReference type="ARBA" id="ARBA00023295"/>
    </source>
</evidence>
<evidence type="ECO:0000259" key="5">
    <source>
        <dbReference type="Pfam" id="PF00251"/>
    </source>
</evidence>
<evidence type="ECO:0000256" key="2">
    <source>
        <dbReference type="ARBA" id="ARBA00012758"/>
    </source>
</evidence>
<dbReference type="PANTHER" id="PTHR43101:SF1">
    <property type="entry name" value="BETA-FRUCTOSIDASE"/>
    <property type="match status" value="1"/>
</dbReference>
<comment type="similarity">
    <text evidence="1">Belongs to the glycosyl hydrolase 32 family.</text>
</comment>
<evidence type="ECO:0000313" key="6">
    <source>
        <dbReference type="EMBL" id="RSU00608.1"/>
    </source>
</evidence>
<keyword evidence="7" id="KW-1185">Reference proteome</keyword>
<evidence type="ECO:0000256" key="3">
    <source>
        <dbReference type="ARBA" id="ARBA00022801"/>
    </source>
</evidence>
<comment type="caution">
    <text evidence="6">The sequence shown here is derived from an EMBL/GenBank/DDBJ whole genome shotgun (WGS) entry which is preliminary data.</text>
</comment>
<dbReference type="CDD" id="cd08995">
    <property type="entry name" value="GH32_EcAec43-like"/>
    <property type="match status" value="1"/>
</dbReference>
<dbReference type="InterPro" id="IPR013148">
    <property type="entry name" value="Glyco_hydro_32_N"/>
</dbReference>
<accession>A0A430A2D7</accession>
<dbReference type="Gene3D" id="2.115.10.20">
    <property type="entry name" value="Glycosyl hydrolase domain, family 43"/>
    <property type="match status" value="1"/>
</dbReference>
<keyword evidence="3" id="KW-0378">Hydrolase</keyword>
<sequence length="457" mass="53036">MEKYLFRPEGAFFGDCMPFFNDKSSEYYLYYQRDTRNPLPFGEPFGWNLLTTKDFVQFFEHGEVLVRGHETDQDQFIYAGSVFKEPLGNKIAYYTGYNRTFIDSPKPSQVLMQAQSSDGFLWEKTGVVESLTPQKGYDPDDWRDPFIIWDQEKQEYLLILGTRLSGPKKEKTGRLVYFTSTNCQDWEFKGDFWAPNIYTMIEMPEIVKIDSYWYLIYSEYDYKKTTHYCVSENLRGPWTIPEDDEFAGRAYYAARSVANENTHTLVGWVPSKEAGKDENNYLWGGTLLPLEIYSTPDHTLKTKLPESIIEQVEERSAINLGEINAFGQRKEVRYKEGLGKHYSIETTFSFKAGTKHIQFMFYQDQKANESYVFDLDVSKQLLRVERTPNLRWFQMMNIGLERKIALFPDTDYKAEVLIDDTIAVITIDGITLSCRVEKNNADAFSVAVIDGTATFTG</sequence>
<keyword evidence="4" id="KW-0326">Glycosidase</keyword>
<dbReference type="GO" id="GO:0004564">
    <property type="term" value="F:beta-fructofuranosidase activity"/>
    <property type="evidence" value="ECO:0007669"/>
    <property type="project" value="UniProtKB-EC"/>
</dbReference>
<dbReference type="EMBL" id="NGJS01000001">
    <property type="protein sequence ID" value="RSU00608.1"/>
    <property type="molecule type" value="Genomic_DNA"/>
</dbReference>
<dbReference type="Proteomes" id="UP000287857">
    <property type="component" value="Unassembled WGS sequence"/>
</dbReference>